<evidence type="ECO:0000256" key="1">
    <source>
        <dbReference type="SAM" id="SignalP"/>
    </source>
</evidence>
<protein>
    <submittedName>
        <fullName evidence="2">Uncharacterized protein</fullName>
    </submittedName>
</protein>
<proteinExistence type="predicted"/>
<name>A0A2M7U160_9BACT</name>
<feature type="chain" id="PRO_5014831479" evidence="1">
    <location>
        <begin position="23"/>
        <end position="322"/>
    </location>
</feature>
<accession>A0A2M7U160</accession>
<gene>
    <name evidence="2" type="ORF">COY16_01100</name>
</gene>
<dbReference type="PROSITE" id="PS51257">
    <property type="entry name" value="PROKAR_LIPOPROTEIN"/>
    <property type="match status" value="1"/>
</dbReference>
<dbReference type="AlphaFoldDB" id="A0A2M7U160"/>
<dbReference type="EMBL" id="PFOB01000014">
    <property type="protein sequence ID" value="PIZ63763.1"/>
    <property type="molecule type" value="Genomic_DNA"/>
</dbReference>
<keyword evidence="1" id="KW-0732">Signal</keyword>
<organism evidence="2 3">
    <name type="scientific">Candidatus Roizmanbacteria bacterium CG_4_10_14_0_2_um_filter_39_13</name>
    <dbReference type="NCBI Taxonomy" id="1974825"/>
    <lineage>
        <taxon>Bacteria</taxon>
        <taxon>Candidatus Roizmaniibacteriota</taxon>
    </lineage>
</organism>
<sequence length="322" mass="33323">MRKVFWLVALVAALVLAGCASTGPIPVSVEATVGDYAVSANGVFDGSAEFTALMPVTPTAGSPAAGATAVATPAPAGEVCDALTSWTPEVIINSLVPNPAERAFVAIPQQIGDLWLVQTAKTAFDGDGHPCCGPVITFRTFGGGQFDYWNDSDSRSPAFNAPTGTGFTATAQTDPNSGHSNWEVLAQQGSSGTFKSDGVSWTPCPAGTSASAVPAATATPAASAPAISLGGLSEISIEEAIAWTGITGWVVIEDTDPVRYYWEDDSPVQICFTPEFPEGAYLLYGVDPDGDGNWDDAYVTQADSCTENEVDKATLVPGFPER</sequence>
<dbReference type="Proteomes" id="UP000228503">
    <property type="component" value="Unassembled WGS sequence"/>
</dbReference>
<evidence type="ECO:0000313" key="3">
    <source>
        <dbReference type="Proteomes" id="UP000228503"/>
    </source>
</evidence>
<reference evidence="3" key="1">
    <citation type="submission" date="2017-09" db="EMBL/GenBank/DDBJ databases">
        <title>Depth-based differentiation of microbial function through sediment-hosted aquifers and enrichment of novel symbionts in the deep terrestrial subsurface.</title>
        <authorList>
            <person name="Probst A.J."/>
            <person name="Ladd B."/>
            <person name="Jarett J.K."/>
            <person name="Geller-Mcgrath D.E."/>
            <person name="Sieber C.M.K."/>
            <person name="Emerson J.B."/>
            <person name="Anantharaman K."/>
            <person name="Thomas B.C."/>
            <person name="Malmstrom R."/>
            <person name="Stieglmeier M."/>
            <person name="Klingl A."/>
            <person name="Woyke T."/>
            <person name="Ryan C.M."/>
            <person name="Banfield J.F."/>
        </authorList>
    </citation>
    <scope>NUCLEOTIDE SEQUENCE [LARGE SCALE GENOMIC DNA]</scope>
</reference>
<comment type="caution">
    <text evidence="2">The sequence shown here is derived from an EMBL/GenBank/DDBJ whole genome shotgun (WGS) entry which is preliminary data.</text>
</comment>
<feature type="signal peptide" evidence="1">
    <location>
        <begin position="1"/>
        <end position="22"/>
    </location>
</feature>
<evidence type="ECO:0000313" key="2">
    <source>
        <dbReference type="EMBL" id="PIZ63763.1"/>
    </source>
</evidence>